<evidence type="ECO:0000313" key="6">
    <source>
        <dbReference type="Proteomes" id="UP001597326"/>
    </source>
</evidence>
<dbReference type="EMBL" id="JBHUFZ010000008">
    <property type="protein sequence ID" value="MFD1889217.1"/>
    <property type="molecule type" value="Genomic_DNA"/>
</dbReference>
<feature type="domain" description="DUF1565" evidence="3">
    <location>
        <begin position="303"/>
        <end position="343"/>
    </location>
</feature>
<feature type="region of interest" description="Disordered" evidence="1">
    <location>
        <begin position="243"/>
        <end position="280"/>
    </location>
</feature>
<dbReference type="Gene3D" id="2.160.20.10">
    <property type="entry name" value="Single-stranded right-handed beta-helix, Pectin lyase-like"/>
    <property type="match status" value="2"/>
</dbReference>
<protein>
    <submittedName>
        <fullName evidence="5">Right-handed parallel beta-helix repeat-containing protein</fullName>
    </submittedName>
</protein>
<dbReference type="InterPro" id="IPR039448">
    <property type="entry name" value="Beta_helix"/>
</dbReference>
<proteinExistence type="predicted"/>
<feature type="compositionally biased region" description="Pro residues" evidence="1">
    <location>
        <begin position="247"/>
        <end position="265"/>
    </location>
</feature>
<dbReference type="SMART" id="SM00710">
    <property type="entry name" value="PbH1"/>
    <property type="match status" value="7"/>
</dbReference>
<comment type="caution">
    <text evidence="5">The sequence shown here is derived from an EMBL/GenBank/DDBJ whole genome shotgun (WGS) entry which is preliminary data.</text>
</comment>
<dbReference type="Pfam" id="PF07602">
    <property type="entry name" value="DUF1565"/>
    <property type="match status" value="1"/>
</dbReference>
<organism evidence="5 6">
    <name type="scientific">Luteococcus peritonei</name>
    <dbReference type="NCBI Taxonomy" id="88874"/>
    <lineage>
        <taxon>Bacteria</taxon>
        <taxon>Bacillati</taxon>
        <taxon>Actinomycetota</taxon>
        <taxon>Actinomycetes</taxon>
        <taxon>Propionibacteriales</taxon>
        <taxon>Propionibacteriaceae</taxon>
        <taxon>Luteococcus</taxon>
    </lineage>
</organism>
<dbReference type="InterPro" id="IPR011050">
    <property type="entry name" value="Pectin_lyase_fold/virulence"/>
</dbReference>
<evidence type="ECO:0000259" key="3">
    <source>
        <dbReference type="Pfam" id="PF07602"/>
    </source>
</evidence>
<evidence type="ECO:0000259" key="4">
    <source>
        <dbReference type="Pfam" id="PF13229"/>
    </source>
</evidence>
<gene>
    <name evidence="5" type="ORF">ACFSCS_03320</name>
</gene>
<reference evidence="6" key="1">
    <citation type="journal article" date="2019" name="Int. J. Syst. Evol. Microbiol.">
        <title>The Global Catalogue of Microorganisms (GCM) 10K type strain sequencing project: providing services to taxonomists for standard genome sequencing and annotation.</title>
        <authorList>
            <consortium name="The Broad Institute Genomics Platform"/>
            <consortium name="The Broad Institute Genome Sequencing Center for Infectious Disease"/>
            <person name="Wu L."/>
            <person name="Ma J."/>
        </authorList>
    </citation>
    <scope>NUCLEOTIDE SEQUENCE [LARGE SCALE GENOMIC DNA]</scope>
    <source>
        <strain evidence="6">CAIM 431</strain>
    </source>
</reference>
<sequence>MTAARPPRLRALTACLALAVPLLCSPTAPARAASEAVLAEDGFDRTVAQGLGSAPAGGTWTIPTGASTVQVGGSVARFAGRPGQVLDARLSQGRARDVSVLETLVLPELGAGGHTMAGLNARIDAATGTGYRLWANLSADGSVVLHANRVSPTGDSVLGTGVRIDGLVAQGRRIKLRLQVSGTETVTLRGTVWADGSAEPAPQFSAADSSTARLTDAGQVGLALVAGSTTTPVTVTHFTALTTSPQAPAPTSPPEAPAPTTPQEPAPDQGQPAPQAAVAARGSLPVGQASYPVPSGAVFMATNGNDANPGSQAAPVRSLARAVELAPSGGTVVVRGGSYHQGEVGIFKPLTVQAHPGEAVWFDGSTRITQWTRSGDTWSAPWTARFDHSTSYTVGGRDDSFLDPKYPLAAWPDQLFVDGQQLQQVAPGSVGAGQFAVDYANQRIIMGTDPSGREVRGSDLDRVFTVGSPDVTLRGFGIRRYANAIPRMGVIFMARQRNLVENVVIHDVASTGISMTSDGRNGAGTVNRVTIERSGLMGIGGANFDGGKVTNSVIRNNNTQRFTPLPATAGVKVTASRNVTFDNNLLEDNYNTNGLWTDESVIGVTVTRNRITNAAQDGFAGIQLELTSSAVVADNVVSGQVRGLYLFDSEHLRVSNNTIWNSRIADISVDQDFRRQSNPAHNGHDPRNPVPDASNTWVSRDIAVRNNLFGTDANFSNFQFYVLDKDKALTAGSMVATATGNAFEAKDANSPTLIGWGRNDGRVDMYNDLSAWSGAVGRGWVNRTYPAGASVQQAQQAASAMTHGSPLEADIAQKIGQAAGSTHIGAFQQV</sequence>
<dbReference type="InterPro" id="IPR006626">
    <property type="entry name" value="PbH1"/>
</dbReference>
<dbReference type="InterPro" id="IPR012334">
    <property type="entry name" value="Pectin_lyas_fold"/>
</dbReference>
<feature type="domain" description="Right handed beta helix" evidence="4">
    <location>
        <begin position="491"/>
        <end position="659"/>
    </location>
</feature>
<dbReference type="RefSeq" id="WP_343872205.1">
    <property type="nucleotide sequence ID" value="NZ_BAAAIX010000007.1"/>
</dbReference>
<feature type="region of interest" description="Disordered" evidence="1">
    <location>
        <begin position="675"/>
        <end position="694"/>
    </location>
</feature>
<dbReference type="Proteomes" id="UP001597326">
    <property type="component" value="Unassembled WGS sequence"/>
</dbReference>
<dbReference type="SUPFAM" id="SSF51126">
    <property type="entry name" value="Pectin lyase-like"/>
    <property type="match status" value="1"/>
</dbReference>
<keyword evidence="2" id="KW-0732">Signal</keyword>
<accession>A0ABW4RSQ6</accession>
<feature type="compositionally biased region" description="Low complexity" evidence="1">
    <location>
        <begin position="266"/>
        <end position="280"/>
    </location>
</feature>
<feature type="chain" id="PRO_5047069691" evidence="2">
    <location>
        <begin position="33"/>
        <end position="830"/>
    </location>
</feature>
<dbReference type="InterPro" id="IPR011459">
    <property type="entry name" value="DUF1565"/>
</dbReference>
<evidence type="ECO:0000256" key="1">
    <source>
        <dbReference type="SAM" id="MobiDB-lite"/>
    </source>
</evidence>
<evidence type="ECO:0000256" key="2">
    <source>
        <dbReference type="SAM" id="SignalP"/>
    </source>
</evidence>
<feature type="signal peptide" evidence="2">
    <location>
        <begin position="1"/>
        <end position="32"/>
    </location>
</feature>
<name>A0ABW4RSQ6_9ACTN</name>
<dbReference type="Pfam" id="PF13229">
    <property type="entry name" value="Beta_helix"/>
    <property type="match status" value="1"/>
</dbReference>
<keyword evidence="6" id="KW-1185">Reference proteome</keyword>
<evidence type="ECO:0000313" key="5">
    <source>
        <dbReference type="EMBL" id="MFD1889217.1"/>
    </source>
</evidence>